<gene>
    <name evidence="1" type="ORF">NM208_g12185</name>
</gene>
<comment type="caution">
    <text evidence="1">The sequence shown here is derived from an EMBL/GenBank/DDBJ whole genome shotgun (WGS) entry which is preliminary data.</text>
</comment>
<protein>
    <submittedName>
        <fullName evidence="1">Uncharacterized protein</fullName>
    </submittedName>
</protein>
<dbReference type="Proteomes" id="UP001148629">
    <property type="component" value="Unassembled WGS sequence"/>
</dbReference>
<keyword evidence="2" id="KW-1185">Reference proteome</keyword>
<evidence type="ECO:0000313" key="2">
    <source>
        <dbReference type="Proteomes" id="UP001148629"/>
    </source>
</evidence>
<organism evidence="1 2">
    <name type="scientific">Fusarium decemcellulare</name>
    <dbReference type="NCBI Taxonomy" id="57161"/>
    <lineage>
        <taxon>Eukaryota</taxon>
        <taxon>Fungi</taxon>
        <taxon>Dikarya</taxon>
        <taxon>Ascomycota</taxon>
        <taxon>Pezizomycotina</taxon>
        <taxon>Sordariomycetes</taxon>
        <taxon>Hypocreomycetidae</taxon>
        <taxon>Hypocreales</taxon>
        <taxon>Nectriaceae</taxon>
        <taxon>Fusarium</taxon>
        <taxon>Fusarium decemcellulare species complex</taxon>
    </lineage>
</organism>
<proteinExistence type="predicted"/>
<evidence type="ECO:0000313" key="1">
    <source>
        <dbReference type="EMBL" id="KAJ3524105.1"/>
    </source>
</evidence>
<sequence>MASRRLGDYIERIHLGGQGPSGSSGRPFNNGAPSNPPLLRTHGVNRILVYPGSFNPPHQGHLDLLRYVFQNAGDDLHIIGAIVIMTDDNRLRDKLSNEKDPLILPREQRVKLWRGDGIPVDWAWVYDKSEASWADFRTKLLKQANRDRIDLKFILLGGPDAISAEGTFNPEYWRCPDSITSDISRPVDFRYPNTLRQLAGCAMWEKPTYDRGMLEREVRAGLKGKPEQGKNPTKIKRTFTDSFCEEIEQALRLAFAKLNIVSICQRLRKPKGIIRFVPCNLALRPKEAPSSTQIRQIIATTPRESLEETLKGIALNPHLLVEYVKHRPQPVKSLELDKEVGGEKGLQENQLNVVW</sequence>
<dbReference type="EMBL" id="JANRMS010002136">
    <property type="protein sequence ID" value="KAJ3524105.1"/>
    <property type="molecule type" value="Genomic_DNA"/>
</dbReference>
<accession>A0ACC1RRN7</accession>
<name>A0ACC1RRN7_9HYPO</name>
<reference evidence="1" key="1">
    <citation type="submission" date="2022-08" db="EMBL/GenBank/DDBJ databases">
        <title>Genome Sequence of Fusarium decemcellulare.</title>
        <authorList>
            <person name="Buettner E."/>
        </authorList>
    </citation>
    <scope>NUCLEOTIDE SEQUENCE</scope>
    <source>
        <strain evidence="1">Babe19</strain>
    </source>
</reference>